<organism evidence="4 5">
    <name type="scientific">Janthinobacterium rivuli</name>
    <dbReference type="NCBI Taxonomy" id="2751478"/>
    <lineage>
        <taxon>Bacteria</taxon>
        <taxon>Pseudomonadati</taxon>
        <taxon>Pseudomonadota</taxon>
        <taxon>Betaproteobacteria</taxon>
        <taxon>Burkholderiales</taxon>
        <taxon>Oxalobacteraceae</taxon>
        <taxon>Janthinobacterium</taxon>
    </lineage>
</organism>
<proteinExistence type="predicted"/>
<dbReference type="Pfam" id="PF10503">
    <property type="entry name" value="Esterase_PHB"/>
    <property type="match status" value="1"/>
</dbReference>
<feature type="compositionally biased region" description="Basic residues" evidence="3">
    <location>
        <begin position="38"/>
        <end position="64"/>
    </location>
</feature>
<evidence type="ECO:0000313" key="4">
    <source>
        <dbReference type="EMBL" id="WFR78616.1"/>
    </source>
</evidence>
<keyword evidence="1" id="KW-0732">Signal</keyword>
<dbReference type="Gene3D" id="3.40.50.1820">
    <property type="entry name" value="alpha/beta hydrolase"/>
    <property type="match status" value="1"/>
</dbReference>
<evidence type="ECO:0000313" key="5">
    <source>
        <dbReference type="Proteomes" id="UP001219584"/>
    </source>
</evidence>
<accession>A0ABY8I154</accession>
<feature type="region of interest" description="Disordered" evidence="3">
    <location>
        <begin position="34"/>
        <end position="92"/>
    </location>
</feature>
<protein>
    <submittedName>
        <fullName evidence="4">PHB depolymerase family esterase</fullName>
    </submittedName>
</protein>
<evidence type="ECO:0000256" key="1">
    <source>
        <dbReference type="ARBA" id="ARBA00022729"/>
    </source>
</evidence>
<name>A0ABY8I154_9BURK</name>
<dbReference type="SUPFAM" id="SSF53474">
    <property type="entry name" value="alpha/beta-Hydrolases"/>
    <property type="match status" value="1"/>
</dbReference>
<dbReference type="InterPro" id="IPR010126">
    <property type="entry name" value="Esterase_phb"/>
</dbReference>
<dbReference type="Proteomes" id="UP001219584">
    <property type="component" value="Chromosome"/>
</dbReference>
<dbReference type="NCBIfam" id="TIGR01840">
    <property type="entry name" value="esterase_phb"/>
    <property type="match status" value="1"/>
</dbReference>
<dbReference type="PANTHER" id="PTHR43037">
    <property type="entry name" value="UNNAMED PRODUCT-RELATED"/>
    <property type="match status" value="1"/>
</dbReference>
<sequence>MVKPATKWLRGLLRAGKAQQRTATKLAKVLFGPVPAKAKPKPKAKPRSKAVAKTKAKTIAKPRARSASDAVPALAPFATPLSPPRVRKRTAPPPGKWLAAHYAPLPELGQLPGRRLPYFLYLPEKAPSAAMRSRGRPLLVMLHGCEQSATQFADGTRMNRLAERKGYAVLYPQQSLRSHARRCWKWYDKLTQEGGGDVRLIVGAIEQVAARYAIDRARIYICGISAGAGMAHIVALNHPHLFAALGLHSGPVFGAGHNLIGALGVMQHGAAARADAAIDEVLARQPAFPRLPTILLQGLADKVVRPINQTQLVRQSVRVNRLPFDTVVTAQRLPGGAAGGRNPAHAYALHDYQVGKDVLLRVAQVEHLEHAWSGGDASLPFNDKARPDASKMLLDFFASHRRR</sequence>
<dbReference type="RefSeq" id="WP_278316739.1">
    <property type="nucleotide sequence ID" value="NZ_CP121464.1"/>
</dbReference>
<evidence type="ECO:0000256" key="2">
    <source>
        <dbReference type="ARBA" id="ARBA00022801"/>
    </source>
</evidence>
<evidence type="ECO:0000256" key="3">
    <source>
        <dbReference type="SAM" id="MobiDB-lite"/>
    </source>
</evidence>
<dbReference type="InterPro" id="IPR029058">
    <property type="entry name" value="AB_hydrolase_fold"/>
</dbReference>
<dbReference type="InterPro" id="IPR050955">
    <property type="entry name" value="Plant_Biomass_Hydrol_Est"/>
</dbReference>
<dbReference type="EMBL" id="CP121464">
    <property type="protein sequence ID" value="WFR78616.1"/>
    <property type="molecule type" value="Genomic_DNA"/>
</dbReference>
<dbReference type="PANTHER" id="PTHR43037:SF1">
    <property type="entry name" value="BLL1128 PROTEIN"/>
    <property type="match status" value="1"/>
</dbReference>
<gene>
    <name evidence="4" type="ORF">P9875_23375</name>
</gene>
<keyword evidence="2" id="KW-0378">Hydrolase</keyword>
<keyword evidence="5" id="KW-1185">Reference proteome</keyword>
<reference evidence="4 5" key="1">
    <citation type="submission" date="2023-04" db="EMBL/GenBank/DDBJ databases">
        <title>Nanopore sequencing of Janthinobacterium from water.</title>
        <authorList>
            <person name="Ciuchcinski K."/>
            <person name="Rokowska A."/>
            <person name="Dziewit L."/>
        </authorList>
    </citation>
    <scope>NUCLEOTIDE SEQUENCE [LARGE SCALE GENOMIC DNA]</scope>
    <source>
        <strain evidence="4 5">DEMB2</strain>
    </source>
</reference>